<evidence type="ECO:0000259" key="1">
    <source>
        <dbReference type="PROSITE" id="PS50053"/>
    </source>
</evidence>
<dbReference type="Proteomes" id="UP001437256">
    <property type="component" value="Unassembled WGS sequence"/>
</dbReference>
<evidence type="ECO:0000313" key="2">
    <source>
        <dbReference type="EMBL" id="KAL0065479.1"/>
    </source>
</evidence>
<protein>
    <recommendedName>
        <fullName evidence="1">Ubiquitin-like domain-containing protein</fullName>
    </recommendedName>
</protein>
<dbReference type="SUPFAM" id="SSF54236">
    <property type="entry name" value="Ubiquitin-like"/>
    <property type="match status" value="1"/>
</dbReference>
<dbReference type="InterPro" id="IPR000626">
    <property type="entry name" value="Ubiquitin-like_dom"/>
</dbReference>
<reference evidence="2 3" key="1">
    <citation type="submission" date="2024-05" db="EMBL/GenBank/DDBJ databases">
        <title>A draft genome resource for the thread blight pathogen Marasmius tenuissimus strain MS-2.</title>
        <authorList>
            <person name="Yulfo-Soto G.E."/>
            <person name="Baruah I.K."/>
            <person name="Amoako-Attah I."/>
            <person name="Bukari Y."/>
            <person name="Meinhardt L.W."/>
            <person name="Bailey B.A."/>
            <person name="Cohen S.P."/>
        </authorList>
    </citation>
    <scope>NUCLEOTIDE SEQUENCE [LARGE SCALE GENOMIC DNA]</scope>
    <source>
        <strain evidence="2 3">MS-2</strain>
    </source>
</reference>
<feature type="domain" description="Ubiquitin-like" evidence="1">
    <location>
        <begin position="131"/>
        <end position="210"/>
    </location>
</feature>
<accession>A0ABR2ZWD5</accession>
<proteinExistence type="predicted"/>
<evidence type="ECO:0000313" key="3">
    <source>
        <dbReference type="Proteomes" id="UP001437256"/>
    </source>
</evidence>
<dbReference type="PROSITE" id="PS50053">
    <property type="entry name" value="UBIQUITIN_2"/>
    <property type="match status" value="1"/>
</dbReference>
<comment type="caution">
    <text evidence="2">The sequence shown here is derived from an EMBL/GenBank/DDBJ whole genome shotgun (WGS) entry which is preliminary data.</text>
</comment>
<gene>
    <name evidence="2" type="ORF">AAF712_007543</name>
</gene>
<keyword evidence="3" id="KW-1185">Reference proteome</keyword>
<dbReference type="CDD" id="cd01763">
    <property type="entry name" value="Ubl_SUMO_like"/>
    <property type="match status" value="1"/>
</dbReference>
<dbReference type="EMBL" id="JBBXMP010000047">
    <property type="protein sequence ID" value="KAL0065479.1"/>
    <property type="molecule type" value="Genomic_DNA"/>
</dbReference>
<sequence length="458" mass="51898">MPKATKAKATKKNHELLKLSPSDSPEHIKLAIRPARYLDAINLVRKQFKICFEYDITLQTDELDVCEGEMVEITADVWDAVKDDVNKLFFKKSLASEFISHSPSAVARPIQSRTQHVVLDGYPLKDEEERIMIKVDSPQGRREFKVKLNQNIRRLKPAILERIFGPLHTIDPSDYNLVYNGWRLDDRETIMSLGVEAGDCFDLYQVQRGGKPVIYLFSPQTIEAKISLSLVPQWEFSVLYPVVPVKRIVGSQVHQEIEWTVETRPDGSMVEKVTGLEVSYLFWEAHTCSSEPSPPPSPCAPAGQTLDIESFVPTSAQLDPHNSVLLSIEDLPAYLDRALAALSLHTEARTSFITYWLPSFLKHTHVALRFLPQSAYESAAPLDISPPPDVVTRVFMLFRGVSSDEMEHIEGDDSSWQEAVRRTCEDVDFWRKIVGVDLVKCMDSALFRVLEWGGMEVL</sequence>
<dbReference type="InterPro" id="IPR029071">
    <property type="entry name" value="Ubiquitin-like_domsf"/>
</dbReference>
<dbReference type="Gene3D" id="3.10.20.90">
    <property type="entry name" value="Phosphatidylinositol 3-kinase Catalytic Subunit, Chain A, domain 1"/>
    <property type="match status" value="1"/>
</dbReference>
<organism evidence="2 3">
    <name type="scientific">Marasmius tenuissimus</name>
    <dbReference type="NCBI Taxonomy" id="585030"/>
    <lineage>
        <taxon>Eukaryota</taxon>
        <taxon>Fungi</taxon>
        <taxon>Dikarya</taxon>
        <taxon>Basidiomycota</taxon>
        <taxon>Agaricomycotina</taxon>
        <taxon>Agaricomycetes</taxon>
        <taxon>Agaricomycetidae</taxon>
        <taxon>Agaricales</taxon>
        <taxon>Marasmiineae</taxon>
        <taxon>Marasmiaceae</taxon>
        <taxon>Marasmius</taxon>
    </lineage>
</organism>
<name>A0ABR2ZWD5_9AGAR</name>